<protein>
    <recommendedName>
        <fullName evidence="2">Rhodanese domain-containing protein</fullName>
    </recommendedName>
</protein>
<dbReference type="Pfam" id="PF00581">
    <property type="entry name" value="Rhodanese"/>
    <property type="match status" value="1"/>
</dbReference>
<dbReference type="AlphaFoldDB" id="A0A9N8H5I8"/>
<evidence type="ECO:0000313" key="4">
    <source>
        <dbReference type="Proteomes" id="UP001153069"/>
    </source>
</evidence>
<accession>A0A9N8H5I8</accession>
<sequence>MSSKRKARSAETTGSRKSSRRGKGGDGKDPSIDNRLADTKPEEILEVFESEELDQGEEDEGEDEEKYGVVILDVRSSEEILKDGFLNTMGANTGEIRKRCFVEWVHVDGSMDAGWKLLKATAFNRFHSCRTPIIVHCATGKKAAEAKKVLTKLNYQCVYNAGAYAALKYLQDYLNGFERK</sequence>
<comment type="caution">
    <text evidence="3">The sequence shown here is derived from an EMBL/GenBank/DDBJ whole genome shotgun (WGS) entry which is preliminary data.</text>
</comment>
<name>A0A9N8H5I8_9STRA</name>
<feature type="compositionally biased region" description="Basic and acidic residues" evidence="1">
    <location>
        <begin position="23"/>
        <end position="43"/>
    </location>
</feature>
<dbReference type="EMBL" id="CAICTM010000074">
    <property type="protein sequence ID" value="CAB9500080.1"/>
    <property type="molecule type" value="Genomic_DNA"/>
</dbReference>
<keyword evidence="4" id="KW-1185">Reference proteome</keyword>
<evidence type="ECO:0000259" key="2">
    <source>
        <dbReference type="PROSITE" id="PS50206"/>
    </source>
</evidence>
<dbReference type="SUPFAM" id="SSF52821">
    <property type="entry name" value="Rhodanese/Cell cycle control phosphatase"/>
    <property type="match status" value="1"/>
</dbReference>
<feature type="region of interest" description="Disordered" evidence="1">
    <location>
        <begin position="1"/>
        <end position="64"/>
    </location>
</feature>
<dbReference type="Proteomes" id="UP001153069">
    <property type="component" value="Unassembled WGS sequence"/>
</dbReference>
<feature type="compositionally biased region" description="Acidic residues" evidence="1">
    <location>
        <begin position="44"/>
        <end position="64"/>
    </location>
</feature>
<dbReference type="CDD" id="cd00158">
    <property type="entry name" value="RHOD"/>
    <property type="match status" value="1"/>
</dbReference>
<gene>
    <name evidence="3" type="ORF">SEMRO_75_G041220.1</name>
</gene>
<evidence type="ECO:0000256" key="1">
    <source>
        <dbReference type="SAM" id="MobiDB-lite"/>
    </source>
</evidence>
<proteinExistence type="predicted"/>
<dbReference type="InterPro" id="IPR001763">
    <property type="entry name" value="Rhodanese-like_dom"/>
</dbReference>
<evidence type="ECO:0000313" key="3">
    <source>
        <dbReference type="EMBL" id="CAB9500080.1"/>
    </source>
</evidence>
<dbReference type="InterPro" id="IPR036873">
    <property type="entry name" value="Rhodanese-like_dom_sf"/>
</dbReference>
<dbReference type="Gene3D" id="3.40.250.10">
    <property type="entry name" value="Rhodanese-like domain"/>
    <property type="match status" value="1"/>
</dbReference>
<feature type="domain" description="Rhodanese" evidence="2">
    <location>
        <begin position="65"/>
        <end position="176"/>
    </location>
</feature>
<organism evidence="3 4">
    <name type="scientific">Seminavis robusta</name>
    <dbReference type="NCBI Taxonomy" id="568900"/>
    <lineage>
        <taxon>Eukaryota</taxon>
        <taxon>Sar</taxon>
        <taxon>Stramenopiles</taxon>
        <taxon>Ochrophyta</taxon>
        <taxon>Bacillariophyta</taxon>
        <taxon>Bacillariophyceae</taxon>
        <taxon>Bacillariophycidae</taxon>
        <taxon>Naviculales</taxon>
        <taxon>Naviculaceae</taxon>
        <taxon>Seminavis</taxon>
    </lineage>
</organism>
<dbReference type="PROSITE" id="PS50206">
    <property type="entry name" value="RHODANESE_3"/>
    <property type="match status" value="1"/>
</dbReference>
<reference evidence="3" key="1">
    <citation type="submission" date="2020-06" db="EMBL/GenBank/DDBJ databases">
        <authorList>
            <consortium name="Plant Systems Biology data submission"/>
        </authorList>
    </citation>
    <scope>NUCLEOTIDE SEQUENCE</scope>
    <source>
        <strain evidence="3">D6</strain>
    </source>
</reference>